<organism evidence="3">
    <name type="scientific">Pyrrhoderma lamaoense</name>
    <dbReference type="NCBI Taxonomy" id="2282106"/>
    <lineage>
        <taxon>Eukaryota</taxon>
        <taxon>Fungi</taxon>
        <taxon>Dikarya</taxon>
        <taxon>Basidiomycota</taxon>
        <taxon>Agaricomycotina</taxon>
        <taxon>Agaricomycetes</taxon>
        <taxon>Hymenochaetales</taxon>
        <taxon>Hymenochaetaceae</taxon>
        <taxon>Pyrrhoderma</taxon>
    </lineage>
</organism>
<evidence type="ECO:0000256" key="2">
    <source>
        <dbReference type="SAM" id="Phobius"/>
    </source>
</evidence>
<geneLocation type="mitochondrion" evidence="3"/>
<protein>
    <submittedName>
        <fullName evidence="3">Uncharacterized protein</fullName>
    </submittedName>
</protein>
<name>A0A5B9RK61_9AGAM</name>
<accession>A0A5B9RK61</accession>
<dbReference type="EMBL" id="MK623259">
    <property type="protein sequence ID" value="QEG57125.1"/>
    <property type="molecule type" value="Genomic_DNA"/>
</dbReference>
<proteinExistence type="predicted"/>
<gene>
    <name evidence="3" type="ORF">PLAO_000049</name>
</gene>
<keyword evidence="2" id="KW-0812">Transmembrane</keyword>
<feature type="region of interest" description="Disordered" evidence="1">
    <location>
        <begin position="48"/>
        <end position="77"/>
    </location>
</feature>
<feature type="transmembrane region" description="Helical" evidence="2">
    <location>
        <begin position="174"/>
        <end position="204"/>
    </location>
</feature>
<feature type="transmembrane region" description="Helical" evidence="2">
    <location>
        <begin position="114"/>
        <end position="135"/>
    </location>
</feature>
<reference evidence="3" key="1">
    <citation type="submission" date="2019-03" db="EMBL/GenBank/DDBJ databases">
        <title>Evidence of extensive intraspecific noncoding reshuffling in a 169kb mitochondrial genome of basidiomycete fungus.</title>
        <authorList>
            <person name="Lee H.-H."/>
            <person name="Ke H.-M."/>
            <person name="Lin C.-Y.I."/>
            <person name="Lee T.J."/>
            <person name="Chung C.-L."/>
            <person name="Tsai I.J."/>
        </authorList>
    </citation>
    <scope>NUCLEOTIDE SEQUENCE</scope>
    <source>
        <strain evidence="3">FFPRI411162</strain>
    </source>
</reference>
<sequence length="207" mass="23556">MILLTRNTTKFIRQIVQVGTDLLACVGATGSILNLICRCNERKQNSDLQAPLGTDNSDVKPSDPKGASTHPQGPRVPRIGLQRLANAKNLKYSFIIPFLFNKLGNEIPADVEPIITYSFNMFILSLIVLVCLINIPQRGWPGYFISIYLINKYDVEKRYSKYVKLIRYFEKSQIFFVIIEIIICFSCLILIVITNFGLLSVFIYKII</sequence>
<dbReference type="AlphaFoldDB" id="A0A5B9RK61"/>
<keyword evidence="3" id="KW-0496">Mitochondrion</keyword>
<evidence type="ECO:0000256" key="1">
    <source>
        <dbReference type="SAM" id="MobiDB-lite"/>
    </source>
</evidence>
<evidence type="ECO:0000313" key="3">
    <source>
        <dbReference type="EMBL" id="QEG57125.1"/>
    </source>
</evidence>
<keyword evidence="2" id="KW-0472">Membrane</keyword>
<keyword evidence="2" id="KW-1133">Transmembrane helix</keyword>